<gene>
    <name evidence="4" type="ORF">DI533_02630</name>
</gene>
<feature type="chain" id="PRO_5016126653" evidence="3">
    <location>
        <begin position="23"/>
        <end position="214"/>
    </location>
</feature>
<dbReference type="Proteomes" id="UP000248975">
    <property type="component" value="Unassembled WGS sequence"/>
</dbReference>
<dbReference type="AlphaFoldDB" id="A0A2W5SFD2"/>
<evidence type="ECO:0000256" key="3">
    <source>
        <dbReference type="SAM" id="SignalP"/>
    </source>
</evidence>
<dbReference type="Pfam" id="PF03938">
    <property type="entry name" value="OmpH"/>
    <property type="match status" value="1"/>
</dbReference>
<dbReference type="InterPro" id="IPR024930">
    <property type="entry name" value="Skp_dom_sf"/>
</dbReference>
<proteinExistence type="predicted"/>
<dbReference type="InterPro" id="IPR005632">
    <property type="entry name" value="Chaperone_Skp"/>
</dbReference>
<dbReference type="GO" id="GO:0051082">
    <property type="term" value="F:unfolded protein binding"/>
    <property type="evidence" value="ECO:0007669"/>
    <property type="project" value="InterPro"/>
</dbReference>
<feature type="region of interest" description="Disordered" evidence="2">
    <location>
        <begin position="182"/>
        <end position="214"/>
    </location>
</feature>
<keyword evidence="1" id="KW-0175">Coiled coil</keyword>
<evidence type="ECO:0000313" key="5">
    <source>
        <dbReference type="Proteomes" id="UP000248975"/>
    </source>
</evidence>
<comment type="caution">
    <text evidence="4">The sequence shown here is derived from an EMBL/GenBank/DDBJ whole genome shotgun (WGS) entry which is preliminary data.</text>
</comment>
<dbReference type="Gene3D" id="3.30.910.20">
    <property type="entry name" value="Skp domain"/>
    <property type="match status" value="1"/>
</dbReference>
<evidence type="ECO:0000256" key="1">
    <source>
        <dbReference type="SAM" id="Coils"/>
    </source>
</evidence>
<sequence>MRIAAHVIAAAMGLALAGQSSAQVSLGEPVVDEPQGGIILMLDQDRLYRDSRFGQRMLGEIDAKLKQLQVENRRIEADLEAEEKSLTERRAALSAAEFHQLAQAFDTKVKGIRDARDAKSRDLAAQRDASQKTFVKTAVPILAEIMREKGAVAIVDRSAIILSFDRIDITDLAISRVDAELMPAGPGDIPSEAVPQHPTSPPAEAQPASPDTQP</sequence>
<dbReference type="EMBL" id="QFQS01000001">
    <property type="protein sequence ID" value="PZQ99582.1"/>
    <property type="molecule type" value="Genomic_DNA"/>
</dbReference>
<feature type="signal peptide" evidence="3">
    <location>
        <begin position="1"/>
        <end position="22"/>
    </location>
</feature>
<keyword evidence="3" id="KW-0732">Signal</keyword>
<dbReference type="SMART" id="SM00935">
    <property type="entry name" value="OmpH"/>
    <property type="match status" value="1"/>
</dbReference>
<reference evidence="4 5" key="1">
    <citation type="submission" date="2017-08" db="EMBL/GenBank/DDBJ databases">
        <title>Infants hospitalized years apart are colonized by the same room-sourced microbial strains.</title>
        <authorList>
            <person name="Brooks B."/>
            <person name="Olm M.R."/>
            <person name="Firek B.A."/>
            <person name="Baker R."/>
            <person name="Thomas B.C."/>
            <person name="Morowitz M.J."/>
            <person name="Banfield J.F."/>
        </authorList>
    </citation>
    <scope>NUCLEOTIDE SEQUENCE [LARGE SCALE GENOMIC DNA]</scope>
    <source>
        <strain evidence="4">S2_003_000_R2_11</strain>
    </source>
</reference>
<evidence type="ECO:0000256" key="2">
    <source>
        <dbReference type="SAM" id="MobiDB-lite"/>
    </source>
</evidence>
<evidence type="ECO:0000313" key="4">
    <source>
        <dbReference type="EMBL" id="PZQ99582.1"/>
    </source>
</evidence>
<feature type="coiled-coil region" evidence="1">
    <location>
        <begin position="58"/>
        <end position="96"/>
    </location>
</feature>
<accession>A0A2W5SFD2</accession>
<organism evidence="4 5">
    <name type="scientific">Cereibacter sphaeroides</name>
    <name type="common">Rhodobacter sphaeroides</name>
    <dbReference type="NCBI Taxonomy" id="1063"/>
    <lineage>
        <taxon>Bacteria</taxon>
        <taxon>Pseudomonadati</taxon>
        <taxon>Pseudomonadota</taxon>
        <taxon>Alphaproteobacteria</taxon>
        <taxon>Rhodobacterales</taxon>
        <taxon>Paracoccaceae</taxon>
        <taxon>Cereibacter</taxon>
    </lineage>
</organism>
<name>A0A2W5SFD2_CERSP</name>
<protein>
    <submittedName>
        <fullName evidence="4">Outer membrane chaperone Skp</fullName>
    </submittedName>
</protein>
<dbReference type="SUPFAM" id="SSF111384">
    <property type="entry name" value="OmpH-like"/>
    <property type="match status" value="1"/>
</dbReference>